<keyword evidence="5" id="KW-1185">Reference proteome</keyword>
<dbReference type="RefSeq" id="XP_060318737.1">
    <property type="nucleotide sequence ID" value="XM_060450087.1"/>
</dbReference>
<evidence type="ECO:0000313" key="5">
    <source>
        <dbReference type="Proteomes" id="UP001240678"/>
    </source>
</evidence>
<dbReference type="AlphaFoldDB" id="A0AAJ0E6K7"/>
<dbReference type="SUPFAM" id="SSF52833">
    <property type="entry name" value="Thioredoxin-like"/>
    <property type="match status" value="1"/>
</dbReference>
<proteinExistence type="predicted"/>
<gene>
    <name evidence="4" type="ORF">CCOS01_01895</name>
</gene>
<dbReference type="PANTHER" id="PTHR43900">
    <property type="entry name" value="GLUTATHIONE S-TRANSFERASE RHO"/>
    <property type="match status" value="1"/>
</dbReference>
<evidence type="ECO:0000313" key="4">
    <source>
        <dbReference type="EMBL" id="KAK1536575.1"/>
    </source>
</evidence>
<feature type="domain" description="GST N-terminal" evidence="3">
    <location>
        <begin position="1"/>
        <end position="48"/>
    </location>
</feature>
<evidence type="ECO:0000256" key="2">
    <source>
        <dbReference type="ARBA" id="ARBA00022679"/>
    </source>
</evidence>
<comment type="caution">
    <text evidence="4">The sequence shown here is derived from an EMBL/GenBank/DDBJ whole genome shotgun (WGS) entry which is preliminary data.</text>
</comment>
<dbReference type="GO" id="GO:0004364">
    <property type="term" value="F:glutathione transferase activity"/>
    <property type="evidence" value="ECO:0007669"/>
    <property type="project" value="UniProtKB-EC"/>
</dbReference>
<dbReference type="Gene3D" id="3.40.30.10">
    <property type="entry name" value="Glutaredoxin"/>
    <property type="match status" value="1"/>
</dbReference>
<sequence>MKEEQKNPAYVKEQHPFGRMPVIQDADFQLFESRAICRYLVTEFGGPFSSLDAVMSGDPVKIGNFEKALSIDYSYFDPSVRTLCNEKMWKK</sequence>
<keyword evidence="2" id="KW-0808">Transferase</keyword>
<dbReference type="EC" id="2.5.1.18" evidence="1"/>
<dbReference type="Pfam" id="PF02798">
    <property type="entry name" value="GST_N"/>
    <property type="match status" value="1"/>
</dbReference>
<dbReference type="Proteomes" id="UP001240678">
    <property type="component" value="Unassembled WGS sequence"/>
</dbReference>
<dbReference type="PROSITE" id="PS50404">
    <property type="entry name" value="GST_NTER"/>
    <property type="match status" value="1"/>
</dbReference>
<evidence type="ECO:0000256" key="1">
    <source>
        <dbReference type="ARBA" id="ARBA00012452"/>
    </source>
</evidence>
<dbReference type="GO" id="GO:0005737">
    <property type="term" value="C:cytoplasm"/>
    <property type="evidence" value="ECO:0007669"/>
    <property type="project" value="TreeGrafter"/>
</dbReference>
<accession>A0AAJ0E6K7</accession>
<dbReference type="EMBL" id="MOOE01000002">
    <property type="protein sequence ID" value="KAK1536575.1"/>
    <property type="molecule type" value="Genomic_DNA"/>
</dbReference>
<organism evidence="4 5">
    <name type="scientific">Colletotrichum costaricense</name>
    <dbReference type="NCBI Taxonomy" id="1209916"/>
    <lineage>
        <taxon>Eukaryota</taxon>
        <taxon>Fungi</taxon>
        <taxon>Dikarya</taxon>
        <taxon>Ascomycota</taxon>
        <taxon>Pezizomycotina</taxon>
        <taxon>Sordariomycetes</taxon>
        <taxon>Hypocreomycetidae</taxon>
        <taxon>Glomerellales</taxon>
        <taxon>Glomerellaceae</taxon>
        <taxon>Colletotrichum</taxon>
        <taxon>Colletotrichum acutatum species complex</taxon>
    </lineage>
</organism>
<reference evidence="4 5" key="1">
    <citation type="submission" date="2016-10" db="EMBL/GenBank/DDBJ databases">
        <title>The genome sequence of Colletotrichum fioriniae PJ7.</title>
        <authorList>
            <person name="Baroncelli R."/>
        </authorList>
    </citation>
    <scope>NUCLEOTIDE SEQUENCE [LARGE SCALE GENOMIC DNA]</scope>
    <source>
        <strain evidence="4 5">IMI 309622</strain>
    </source>
</reference>
<dbReference type="InterPro" id="IPR004045">
    <property type="entry name" value="Glutathione_S-Trfase_N"/>
</dbReference>
<name>A0AAJ0E6K7_9PEZI</name>
<evidence type="ECO:0000259" key="3">
    <source>
        <dbReference type="PROSITE" id="PS50404"/>
    </source>
</evidence>
<dbReference type="GO" id="GO:0043295">
    <property type="term" value="F:glutathione binding"/>
    <property type="evidence" value="ECO:0007669"/>
    <property type="project" value="TreeGrafter"/>
</dbReference>
<protein>
    <recommendedName>
        <fullName evidence="1">glutathione transferase</fullName>
        <ecNumber evidence="1">2.5.1.18</ecNumber>
    </recommendedName>
</protein>
<dbReference type="PANTHER" id="PTHR43900:SF3">
    <property type="entry name" value="GLUTATHIONE S-TRANSFERASE RHO"/>
    <property type="match status" value="1"/>
</dbReference>
<dbReference type="GeneID" id="85333634"/>
<dbReference type="GO" id="GO:0006749">
    <property type="term" value="P:glutathione metabolic process"/>
    <property type="evidence" value="ECO:0007669"/>
    <property type="project" value="TreeGrafter"/>
</dbReference>
<dbReference type="InterPro" id="IPR036249">
    <property type="entry name" value="Thioredoxin-like_sf"/>
</dbReference>